<reference evidence="3" key="1">
    <citation type="journal article" date="2019" name="Int. J. Syst. Evol. Microbiol.">
        <title>The Global Catalogue of Microorganisms (GCM) 10K type strain sequencing project: providing services to taxonomists for standard genome sequencing and annotation.</title>
        <authorList>
            <consortium name="The Broad Institute Genomics Platform"/>
            <consortium name="The Broad Institute Genome Sequencing Center for Infectious Disease"/>
            <person name="Wu L."/>
            <person name="Ma J."/>
        </authorList>
    </citation>
    <scope>NUCLEOTIDE SEQUENCE [LARGE SCALE GENOMIC DNA]</scope>
    <source>
        <strain evidence="3">CCUG 50213</strain>
    </source>
</reference>
<keyword evidence="3" id="KW-1185">Reference proteome</keyword>
<dbReference type="Proteomes" id="UP001597181">
    <property type="component" value="Unassembled WGS sequence"/>
</dbReference>
<sequence length="69" mass="7429">MSETKIRVTLSEALEARGMTLTELSQLVGVSVVNLSLLKNNHAKAVRFTTLDAICEALGCLPGDILTRD</sequence>
<dbReference type="CDD" id="cd00093">
    <property type="entry name" value="HTH_XRE"/>
    <property type="match status" value="1"/>
</dbReference>
<dbReference type="InterPro" id="IPR010982">
    <property type="entry name" value="Lambda_DNA-bd_dom_sf"/>
</dbReference>
<evidence type="ECO:0000259" key="1">
    <source>
        <dbReference type="PROSITE" id="PS50943"/>
    </source>
</evidence>
<dbReference type="Gene3D" id="1.10.260.40">
    <property type="entry name" value="lambda repressor-like DNA-binding domains"/>
    <property type="match status" value="1"/>
</dbReference>
<dbReference type="SMART" id="SM00530">
    <property type="entry name" value="HTH_XRE"/>
    <property type="match status" value="1"/>
</dbReference>
<evidence type="ECO:0000313" key="2">
    <source>
        <dbReference type="EMBL" id="MFD1201758.1"/>
    </source>
</evidence>
<protein>
    <submittedName>
        <fullName evidence="2">Helix-turn-helix domain-containing protein</fullName>
    </submittedName>
</protein>
<dbReference type="SUPFAM" id="SSF47413">
    <property type="entry name" value="lambda repressor-like DNA-binding domains"/>
    <property type="match status" value="1"/>
</dbReference>
<dbReference type="EMBL" id="JBHTLY010000002">
    <property type="protein sequence ID" value="MFD1201758.1"/>
    <property type="molecule type" value="Genomic_DNA"/>
</dbReference>
<dbReference type="RefSeq" id="WP_343957614.1">
    <property type="nucleotide sequence ID" value="NZ_BAAAKZ010000002.1"/>
</dbReference>
<gene>
    <name evidence="2" type="ORF">ACFQ3U_07625</name>
</gene>
<dbReference type="PROSITE" id="PS50943">
    <property type="entry name" value="HTH_CROC1"/>
    <property type="match status" value="1"/>
</dbReference>
<dbReference type="Pfam" id="PF13443">
    <property type="entry name" value="HTH_26"/>
    <property type="match status" value="1"/>
</dbReference>
<dbReference type="PANTHER" id="PTHR37301:SF1">
    <property type="entry name" value="DNA-BINDING PROTEIN"/>
    <property type="match status" value="1"/>
</dbReference>
<dbReference type="PANTHER" id="PTHR37301">
    <property type="entry name" value="DNA-BINDING PROTEIN-RELATED"/>
    <property type="match status" value="1"/>
</dbReference>
<feature type="domain" description="HTH cro/C1-type" evidence="1">
    <location>
        <begin position="10"/>
        <end position="65"/>
    </location>
</feature>
<evidence type="ECO:0000313" key="3">
    <source>
        <dbReference type="Proteomes" id="UP001597181"/>
    </source>
</evidence>
<name>A0ABW3TP03_9MICO</name>
<dbReference type="InterPro" id="IPR001387">
    <property type="entry name" value="Cro/C1-type_HTH"/>
</dbReference>
<proteinExistence type="predicted"/>
<comment type="caution">
    <text evidence="2">The sequence shown here is derived from an EMBL/GenBank/DDBJ whole genome shotgun (WGS) entry which is preliminary data.</text>
</comment>
<organism evidence="2 3">
    <name type="scientific">Leucobacter albus</name>
    <dbReference type="NCBI Taxonomy" id="272210"/>
    <lineage>
        <taxon>Bacteria</taxon>
        <taxon>Bacillati</taxon>
        <taxon>Actinomycetota</taxon>
        <taxon>Actinomycetes</taxon>
        <taxon>Micrococcales</taxon>
        <taxon>Microbacteriaceae</taxon>
        <taxon>Leucobacter</taxon>
    </lineage>
</organism>
<accession>A0ABW3TP03</accession>